<dbReference type="AlphaFoldDB" id="A0AAD9EEW3"/>
<dbReference type="EMBL" id="JAQOWY010000163">
    <property type="protein sequence ID" value="KAK1848729.1"/>
    <property type="molecule type" value="Genomic_DNA"/>
</dbReference>
<sequence length="319" mass="35104">MPCPIARRLELAATPTTHAQLYYAVPEVPEERWKIQPDTKETGTPVSAAASGWLNWPEASLLVALTNVRKTPRATGDHRPLGPGSEMGFSLAGEANRAGPVHLFPEPGGNPSLLPLLCRSLLISLAGYAHSLAFRTREKHEPLPIRTSQYVLIHLFIASGPRRNAIPRDMLSPLCLGWLYLRETSHHGQPAPRPTPDPLPQLKKGALPWVLPTKSQASSQSVGAAGMGHHRTQPSSPSTSHLTEGMEDHPPSFFCDYLQHLCFCQCQTRRSRDPPAGNAREIDGRWNIGKLQLEHNLLPSGLPLRFLKHLHPRPPCCCS</sequence>
<evidence type="ECO:0000313" key="2">
    <source>
        <dbReference type="EMBL" id="KAK1848729.1"/>
    </source>
</evidence>
<evidence type="ECO:0000313" key="3">
    <source>
        <dbReference type="Proteomes" id="UP001243330"/>
    </source>
</evidence>
<feature type="compositionally biased region" description="Polar residues" evidence="1">
    <location>
        <begin position="233"/>
        <end position="242"/>
    </location>
</feature>
<protein>
    <submittedName>
        <fullName evidence="2">Uncharacterized protein</fullName>
    </submittedName>
</protein>
<comment type="caution">
    <text evidence="2">The sequence shown here is derived from an EMBL/GenBank/DDBJ whole genome shotgun (WGS) entry which is preliminary data.</text>
</comment>
<reference evidence="2" key="1">
    <citation type="submission" date="2023-01" db="EMBL/GenBank/DDBJ databases">
        <title>Colletotrichum chrysophilum M932 genome sequence.</title>
        <authorList>
            <person name="Baroncelli R."/>
        </authorList>
    </citation>
    <scope>NUCLEOTIDE SEQUENCE</scope>
    <source>
        <strain evidence="2">M932</strain>
    </source>
</reference>
<dbReference type="Proteomes" id="UP001243330">
    <property type="component" value="Unassembled WGS sequence"/>
</dbReference>
<accession>A0AAD9EEW3</accession>
<gene>
    <name evidence="2" type="ORF">CCHR01_08634</name>
</gene>
<name>A0AAD9EEW3_9PEZI</name>
<keyword evidence="3" id="KW-1185">Reference proteome</keyword>
<organism evidence="2 3">
    <name type="scientific">Colletotrichum chrysophilum</name>
    <dbReference type="NCBI Taxonomy" id="1836956"/>
    <lineage>
        <taxon>Eukaryota</taxon>
        <taxon>Fungi</taxon>
        <taxon>Dikarya</taxon>
        <taxon>Ascomycota</taxon>
        <taxon>Pezizomycotina</taxon>
        <taxon>Sordariomycetes</taxon>
        <taxon>Hypocreomycetidae</taxon>
        <taxon>Glomerellales</taxon>
        <taxon>Glomerellaceae</taxon>
        <taxon>Colletotrichum</taxon>
        <taxon>Colletotrichum gloeosporioides species complex</taxon>
    </lineage>
</organism>
<proteinExistence type="predicted"/>
<feature type="region of interest" description="Disordered" evidence="1">
    <location>
        <begin position="218"/>
        <end position="245"/>
    </location>
</feature>
<evidence type="ECO:0000256" key="1">
    <source>
        <dbReference type="SAM" id="MobiDB-lite"/>
    </source>
</evidence>